<proteinExistence type="predicted"/>
<evidence type="ECO:0000313" key="2">
    <source>
        <dbReference type="EMBL" id="GBP84124.1"/>
    </source>
</evidence>
<organism evidence="2 3">
    <name type="scientific">Eumeta variegata</name>
    <name type="common">Bagworm moth</name>
    <name type="synonym">Eumeta japonica</name>
    <dbReference type="NCBI Taxonomy" id="151549"/>
    <lineage>
        <taxon>Eukaryota</taxon>
        <taxon>Metazoa</taxon>
        <taxon>Ecdysozoa</taxon>
        <taxon>Arthropoda</taxon>
        <taxon>Hexapoda</taxon>
        <taxon>Insecta</taxon>
        <taxon>Pterygota</taxon>
        <taxon>Neoptera</taxon>
        <taxon>Endopterygota</taxon>
        <taxon>Lepidoptera</taxon>
        <taxon>Glossata</taxon>
        <taxon>Ditrysia</taxon>
        <taxon>Tineoidea</taxon>
        <taxon>Psychidae</taxon>
        <taxon>Oiketicinae</taxon>
        <taxon>Eumeta</taxon>
    </lineage>
</organism>
<dbReference type="EMBL" id="BGZK01001659">
    <property type="protein sequence ID" value="GBP84124.1"/>
    <property type="molecule type" value="Genomic_DNA"/>
</dbReference>
<keyword evidence="1" id="KW-1133">Transmembrane helix</keyword>
<keyword evidence="1" id="KW-0812">Transmembrane</keyword>
<accession>A0A4C1ZAG4</accession>
<keyword evidence="3" id="KW-1185">Reference proteome</keyword>
<comment type="caution">
    <text evidence="2">The sequence shown here is derived from an EMBL/GenBank/DDBJ whole genome shotgun (WGS) entry which is preliminary data.</text>
</comment>
<protein>
    <submittedName>
        <fullName evidence="2">Uncharacterized protein</fullName>
    </submittedName>
</protein>
<name>A0A4C1ZAG4_EUMVA</name>
<dbReference type="Proteomes" id="UP000299102">
    <property type="component" value="Unassembled WGS sequence"/>
</dbReference>
<reference evidence="2 3" key="1">
    <citation type="journal article" date="2019" name="Commun. Biol.">
        <title>The bagworm genome reveals a unique fibroin gene that provides high tensile strength.</title>
        <authorList>
            <person name="Kono N."/>
            <person name="Nakamura H."/>
            <person name="Ohtoshi R."/>
            <person name="Tomita M."/>
            <person name="Numata K."/>
            <person name="Arakawa K."/>
        </authorList>
    </citation>
    <scope>NUCLEOTIDE SEQUENCE [LARGE SCALE GENOMIC DNA]</scope>
</reference>
<evidence type="ECO:0000313" key="3">
    <source>
        <dbReference type="Proteomes" id="UP000299102"/>
    </source>
</evidence>
<feature type="transmembrane region" description="Helical" evidence="1">
    <location>
        <begin position="47"/>
        <end position="65"/>
    </location>
</feature>
<dbReference type="AlphaFoldDB" id="A0A4C1ZAG4"/>
<keyword evidence="1" id="KW-0472">Membrane</keyword>
<evidence type="ECO:0000256" key="1">
    <source>
        <dbReference type="SAM" id="Phobius"/>
    </source>
</evidence>
<sequence>MTNDGGIKAGAAAHGLMNYATSNNISLNHYNEPAVDAIFVSKNEKDICRILALFFIVYIPSLLGARKKKSRRILSSPKESDRKQLEDSEFACQKQTACKLQDSVITAAHRHSQPQRSHWCVSSLLERKRISDEGGVGHRNSHSLDKTQQRLFANGKGLLQPFPFASILGHPVPGYSCYLSDVIIPFFLLLNDKNNVKTLEKISHELTPDHQRRPSGVANRTNAQGLALAGPRAKQIYKSIDVF</sequence>
<gene>
    <name evidence="2" type="ORF">EVAR_79236_1</name>
</gene>